<dbReference type="Proteomes" id="UP000240971">
    <property type="component" value="Unassembled WGS sequence"/>
</dbReference>
<organism evidence="2 3">
    <name type="scientific">Chitinophaga niastensis</name>
    <dbReference type="NCBI Taxonomy" id="536980"/>
    <lineage>
        <taxon>Bacteria</taxon>
        <taxon>Pseudomonadati</taxon>
        <taxon>Bacteroidota</taxon>
        <taxon>Chitinophagia</taxon>
        <taxon>Chitinophagales</taxon>
        <taxon>Chitinophagaceae</taxon>
        <taxon>Chitinophaga</taxon>
    </lineage>
</organism>
<dbReference type="InterPro" id="IPR010982">
    <property type="entry name" value="Lambda_DNA-bd_dom_sf"/>
</dbReference>
<proteinExistence type="predicted"/>
<accession>A0A2P8H7Y0</accession>
<protein>
    <submittedName>
        <fullName evidence="2">Helix-turn-helix protein</fullName>
    </submittedName>
</protein>
<dbReference type="SUPFAM" id="SSF47413">
    <property type="entry name" value="lambda repressor-like DNA-binding domains"/>
    <property type="match status" value="1"/>
</dbReference>
<comment type="caution">
    <text evidence="2">The sequence shown here is derived from an EMBL/GenBank/DDBJ whole genome shotgun (WGS) entry which is preliminary data.</text>
</comment>
<dbReference type="SMART" id="SM00530">
    <property type="entry name" value="HTH_XRE"/>
    <property type="match status" value="1"/>
</dbReference>
<dbReference type="CDD" id="cd00093">
    <property type="entry name" value="HTH_XRE"/>
    <property type="match status" value="1"/>
</dbReference>
<keyword evidence="3" id="KW-1185">Reference proteome</keyword>
<dbReference type="Gene3D" id="1.10.260.40">
    <property type="entry name" value="lambda repressor-like DNA-binding domains"/>
    <property type="match status" value="1"/>
</dbReference>
<dbReference type="PROSITE" id="PS50943">
    <property type="entry name" value="HTH_CROC1"/>
    <property type="match status" value="1"/>
</dbReference>
<dbReference type="EMBL" id="PYAW01000015">
    <property type="protein sequence ID" value="PSL42299.1"/>
    <property type="molecule type" value="Genomic_DNA"/>
</dbReference>
<name>A0A2P8H7Y0_CHINA</name>
<gene>
    <name evidence="2" type="ORF">CLV51_1157</name>
</gene>
<reference evidence="2 3" key="1">
    <citation type="submission" date="2018-03" db="EMBL/GenBank/DDBJ databases">
        <title>Genomic Encyclopedia of Archaeal and Bacterial Type Strains, Phase II (KMG-II): from individual species to whole genera.</title>
        <authorList>
            <person name="Goeker M."/>
        </authorList>
    </citation>
    <scope>NUCLEOTIDE SEQUENCE [LARGE SCALE GENOMIC DNA]</scope>
    <source>
        <strain evidence="2 3">DSM 24859</strain>
    </source>
</reference>
<evidence type="ECO:0000313" key="2">
    <source>
        <dbReference type="EMBL" id="PSL42299.1"/>
    </source>
</evidence>
<dbReference type="InterPro" id="IPR001387">
    <property type="entry name" value="Cro/C1-type_HTH"/>
</dbReference>
<dbReference type="AlphaFoldDB" id="A0A2P8H7Y0"/>
<dbReference type="GO" id="GO:0003677">
    <property type="term" value="F:DNA binding"/>
    <property type="evidence" value="ECO:0007669"/>
    <property type="project" value="InterPro"/>
</dbReference>
<dbReference type="Pfam" id="PF01381">
    <property type="entry name" value="HTH_3"/>
    <property type="match status" value="1"/>
</dbReference>
<evidence type="ECO:0000313" key="3">
    <source>
        <dbReference type="Proteomes" id="UP000240971"/>
    </source>
</evidence>
<sequence length="93" mass="10613">MTYSSLLRKLFLPTLYNMAKQIRNNKLLKGIAAVLKELREAKDVSQEEVYNDTNIHVGRIETAKANPTVSTLSALCKYFDISLSEFYKRVEGL</sequence>
<evidence type="ECO:0000259" key="1">
    <source>
        <dbReference type="PROSITE" id="PS50943"/>
    </source>
</evidence>
<feature type="domain" description="HTH cro/C1-type" evidence="1">
    <location>
        <begin position="35"/>
        <end position="86"/>
    </location>
</feature>